<dbReference type="InterPro" id="IPR000515">
    <property type="entry name" value="MetI-like"/>
</dbReference>
<keyword evidence="2 7" id="KW-0813">Transport</keyword>
<dbReference type="InterPro" id="IPR035906">
    <property type="entry name" value="MetI-like_sf"/>
</dbReference>
<comment type="similarity">
    <text evidence="7">Belongs to the binding-protein-dependent transport system permease family.</text>
</comment>
<keyword evidence="5 7" id="KW-1133">Transmembrane helix</keyword>
<dbReference type="Gene3D" id="1.10.3720.10">
    <property type="entry name" value="MetI-like"/>
    <property type="match status" value="1"/>
</dbReference>
<dbReference type="EMBL" id="JBFPJR010000024">
    <property type="protein sequence ID" value="MEX0428678.1"/>
    <property type="molecule type" value="Genomic_DNA"/>
</dbReference>
<feature type="transmembrane region" description="Helical" evidence="7">
    <location>
        <begin position="154"/>
        <end position="178"/>
    </location>
</feature>
<feature type="domain" description="ABC transmembrane type-1" evidence="8">
    <location>
        <begin position="118"/>
        <end position="328"/>
    </location>
</feature>
<evidence type="ECO:0000256" key="6">
    <source>
        <dbReference type="ARBA" id="ARBA00023136"/>
    </source>
</evidence>
<dbReference type="Pfam" id="PF00528">
    <property type="entry name" value="BPD_transp_1"/>
    <property type="match status" value="1"/>
</dbReference>
<evidence type="ECO:0000256" key="5">
    <source>
        <dbReference type="ARBA" id="ARBA00022989"/>
    </source>
</evidence>
<keyword evidence="6 7" id="KW-0472">Membrane</keyword>
<feature type="transmembrane region" description="Helical" evidence="7">
    <location>
        <begin position="120"/>
        <end position="142"/>
    </location>
</feature>
<reference evidence="9 10" key="1">
    <citation type="submission" date="2024-07" db="EMBL/GenBank/DDBJ databases">
        <authorList>
            <person name="Lee S."/>
            <person name="Kang M."/>
        </authorList>
    </citation>
    <scope>NUCLEOTIDE SEQUENCE [LARGE SCALE GENOMIC DNA]</scope>
    <source>
        <strain evidence="9 10">DS6</strain>
    </source>
</reference>
<dbReference type="SUPFAM" id="SSF161098">
    <property type="entry name" value="MetI-like"/>
    <property type="match status" value="1"/>
</dbReference>
<protein>
    <submittedName>
        <fullName evidence="9">ABC transporter permease</fullName>
    </submittedName>
</protein>
<evidence type="ECO:0000313" key="10">
    <source>
        <dbReference type="Proteomes" id="UP001556631"/>
    </source>
</evidence>
<dbReference type="Proteomes" id="UP001556631">
    <property type="component" value="Unassembled WGS sequence"/>
</dbReference>
<organism evidence="9 10">
    <name type="scientific">Nocardioides eburneus</name>
    <dbReference type="NCBI Taxonomy" id="3231482"/>
    <lineage>
        <taxon>Bacteria</taxon>
        <taxon>Bacillati</taxon>
        <taxon>Actinomycetota</taxon>
        <taxon>Actinomycetes</taxon>
        <taxon>Propionibacteriales</taxon>
        <taxon>Nocardioidaceae</taxon>
        <taxon>Nocardioides</taxon>
    </lineage>
</organism>
<evidence type="ECO:0000256" key="3">
    <source>
        <dbReference type="ARBA" id="ARBA00022475"/>
    </source>
</evidence>
<evidence type="ECO:0000256" key="2">
    <source>
        <dbReference type="ARBA" id="ARBA00022448"/>
    </source>
</evidence>
<dbReference type="InterPro" id="IPR045621">
    <property type="entry name" value="BPD_transp_1_N"/>
</dbReference>
<comment type="subcellular location">
    <subcellularLocation>
        <location evidence="1 7">Cell membrane</location>
        <topology evidence="1 7">Multi-pass membrane protein</topology>
    </subcellularLocation>
</comment>
<dbReference type="PANTHER" id="PTHR30465:SF0">
    <property type="entry name" value="OLIGOPEPTIDE TRANSPORT SYSTEM PERMEASE PROTEIN APPB"/>
    <property type="match status" value="1"/>
</dbReference>
<keyword evidence="10" id="KW-1185">Reference proteome</keyword>
<accession>A0ABV3T0F4</accession>
<feature type="transmembrane region" description="Helical" evidence="7">
    <location>
        <begin position="307"/>
        <end position="331"/>
    </location>
</feature>
<feature type="transmembrane region" description="Helical" evidence="7">
    <location>
        <begin position="259"/>
        <end position="281"/>
    </location>
</feature>
<evidence type="ECO:0000256" key="4">
    <source>
        <dbReference type="ARBA" id="ARBA00022692"/>
    </source>
</evidence>
<name>A0ABV3T0F4_9ACTN</name>
<dbReference type="PANTHER" id="PTHR30465">
    <property type="entry name" value="INNER MEMBRANE ABC TRANSPORTER"/>
    <property type="match status" value="1"/>
</dbReference>
<evidence type="ECO:0000256" key="7">
    <source>
        <dbReference type="RuleBase" id="RU363032"/>
    </source>
</evidence>
<dbReference type="CDD" id="cd06261">
    <property type="entry name" value="TM_PBP2"/>
    <property type="match status" value="1"/>
</dbReference>
<proteinExistence type="inferred from homology"/>
<comment type="caution">
    <text evidence="9">The sequence shown here is derived from an EMBL/GenBank/DDBJ whole genome shotgun (WGS) entry which is preliminary data.</text>
</comment>
<keyword evidence="3" id="KW-1003">Cell membrane</keyword>
<sequence length="338" mass="36743">MFAYIVRRVVVGVIMLVVMSFATFALFFATPVNPAQFACGKNCSPELQHQVSKALGYDKPWIQQWSDFAVGVVKGRDYPEDKSLRTSAPELISHCPAPCLGYSRVQLQNVTSELKDRIPVSASIALVAFIMWIAGGVIFGAISALTKGSIIDRGLVGLSLVFYAFPTFFIGLFAIKFFAVKWGLFPTPQYTPIADGGLWHWFQNLLLPGLVLALVYMAGYVRMTRAFVLESMGEDYLRTARAKGLKGGKILVKHTMRAALTPLVTMAGIDLAGLLGGAVIAEQVFNYNGLGKLAVQSVINFDLPSTVGLVLMLGAFVIVANIIVDVLYAVIDPRVRLA</sequence>
<evidence type="ECO:0000259" key="8">
    <source>
        <dbReference type="PROSITE" id="PS50928"/>
    </source>
</evidence>
<evidence type="ECO:0000256" key="1">
    <source>
        <dbReference type="ARBA" id="ARBA00004651"/>
    </source>
</evidence>
<keyword evidence="4 7" id="KW-0812">Transmembrane</keyword>
<evidence type="ECO:0000313" key="9">
    <source>
        <dbReference type="EMBL" id="MEX0428678.1"/>
    </source>
</evidence>
<gene>
    <name evidence="9" type="ORF">AB3X52_13700</name>
</gene>
<feature type="transmembrane region" description="Helical" evidence="7">
    <location>
        <begin position="9"/>
        <end position="28"/>
    </location>
</feature>
<dbReference type="Pfam" id="PF19300">
    <property type="entry name" value="BPD_transp_1_N"/>
    <property type="match status" value="1"/>
</dbReference>
<feature type="transmembrane region" description="Helical" evidence="7">
    <location>
        <begin position="198"/>
        <end position="221"/>
    </location>
</feature>
<dbReference type="RefSeq" id="WP_367994647.1">
    <property type="nucleotide sequence ID" value="NZ_JBFPJR010000024.1"/>
</dbReference>
<dbReference type="PROSITE" id="PS50928">
    <property type="entry name" value="ABC_TM1"/>
    <property type="match status" value="1"/>
</dbReference>